<keyword evidence="2" id="KW-1185">Reference proteome</keyword>
<reference evidence="2" key="1">
    <citation type="journal article" date="2024" name="Proc. Natl. Acad. Sci. U.S.A.">
        <title>Extraordinary preservation of gene collinearity over three hundred million years revealed in homosporous lycophytes.</title>
        <authorList>
            <person name="Li C."/>
            <person name="Wickell D."/>
            <person name="Kuo L.Y."/>
            <person name="Chen X."/>
            <person name="Nie B."/>
            <person name="Liao X."/>
            <person name="Peng D."/>
            <person name="Ji J."/>
            <person name="Jenkins J."/>
            <person name="Williams M."/>
            <person name="Shu S."/>
            <person name="Plott C."/>
            <person name="Barry K."/>
            <person name="Rajasekar S."/>
            <person name="Grimwood J."/>
            <person name="Han X."/>
            <person name="Sun S."/>
            <person name="Hou Z."/>
            <person name="He W."/>
            <person name="Dai G."/>
            <person name="Sun C."/>
            <person name="Schmutz J."/>
            <person name="Leebens-Mack J.H."/>
            <person name="Li F.W."/>
            <person name="Wang L."/>
        </authorList>
    </citation>
    <scope>NUCLEOTIDE SEQUENCE [LARGE SCALE GENOMIC DNA]</scope>
    <source>
        <strain evidence="2">cv. PW_Plant_1</strain>
    </source>
</reference>
<sequence>MGNFMCGVGNSKQSIAVLRVDGKVVEFTRKLRVADLMMSYPHHVLCNASFILSRRKSKVLPPNAMLQYGKVYFLIPISSDQTSGSFSFLSSNSDTDPLLQTKTLTERNGTKGSANFVIPQELLDRIFPDRHNSSRKKKYSRKLVKQPSRKKSSAAWSPGLESISELIAR</sequence>
<dbReference type="Proteomes" id="UP001162992">
    <property type="component" value="Chromosome 2"/>
</dbReference>
<evidence type="ECO:0000313" key="1">
    <source>
        <dbReference type="EMBL" id="KAJ7566907.1"/>
    </source>
</evidence>
<comment type="caution">
    <text evidence="1">The sequence shown here is derived from an EMBL/GenBank/DDBJ whole genome shotgun (WGS) entry which is preliminary data.</text>
</comment>
<dbReference type="EMBL" id="CM055093">
    <property type="protein sequence ID" value="KAJ7566907.1"/>
    <property type="molecule type" value="Genomic_DNA"/>
</dbReference>
<organism evidence="1 2">
    <name type="scientific">Diphasiastrum complanatum</name>
    <name type="common">Issler's clubmoss</name>
    <name type="synonym">Lycopodium complanatum</name>
    <dbReference type="NCBI Taxonomy" id="34168"/>
    <lineage>
        <taxon>Eukaryota</taxon>
        <taxon>Viridiplantae</taxon>
        <taxon>Streptophyta</taxon>
        <taxon>Embryophyta</taxon>
        <taxon>Tracheophyta</taxon>
        <taxon>Lycopodiopsida</taxon>
        <taxon>Lycopodiales</taxon>
        <taxon>Lycopodiaceae</taxon>
        <taxon>Lycopodioideae</taxon>
        <taxon>Diphasiastrum</taxon>
    </lineage>
</organism>
<gene>
    <name evidence="1" type="ORF">O6H91_02G123600</name>
</gene>
<protein>
    <submittedName>
        <fullName evidence="1">Uncharacterized protein</fullName>
    </submittedName>
</protein>
<evidence type="ECO:0000313" key="2">
    <source>
        <dbReference type="Proteomes" id="UP001162992"/>
    </source>
</evidence>
<name>A0ACC2EK75_DIPCM</name>
<proteinExistence type="predicted"/>
<accession>A0ACC2EK75</accession>